<organism evidence="11 12">
    <name type="scientific">Xylanibacter ruminicola</name>
    <name type="common">Prevotella ruminicola</name>
    <dbReference type="NCBI Taxonomy" id="839"/>
    <lineage>
        <taxon>Bacteria</taxon>
        <taxon>Pseudomonadati</taxon>
        <taxon>Bacteroidota</taxon>
        <taxon>Bacteroidia</taxon>
        <taxon>Bacteroidales</taxon>
        <taxon>Prevotellaceae</taxon>
        <taxon>Xylanibacter</taxon>
    </lineage>
</organism>
<keyword evidence="7" id="KW-0067">ATP-binding</keyword>
<dbReference type="OrthoDB" id="9809668at2"/>
<feature type="domain" description="Polymerase nucleotidyl transferase" evidence="10">
    <location>
        <begin position="22"/>
        <end position="96"/>
    </location>
</feature>
<evidence type="ECO:0000256" key="1">
    <source>
        <dbReference type="ARBA" id="ARBA00001946"/>
    </source>
</evidence>
<proteinExistence type="inferred from homology"/>
<evidence type="ECO:0000256" key="5">
    <source>
        <dbReference type="ARBA" id="ARBA00022723"/>
    </source>
</evidence>
<evidence type="ECO:0000313" key="12">
    <source>
        <dbReference type="Proteomes" id="UP000184280"/>
    </source>
</evidence>
<dbReference type="InterPro" id="IPR043519">
    <property type="entry name" value="NT_sf"/>
</dbReference>
<evidence type="ECO:0000256" key="7">
    <source>
        <dbReference type="ARBA" id="ARBA00022840"/>
    </source>
</evidence>
<dbReference type="InterPro" id="IPR052038">
    <property type="entry name" value="Type-VII_TA_antitoxin"/>
</dbReference>
<name>A0A1M7FFI2_XYLRU</name>
<keyword evidence="4" id="KW-0548">Nucleotidyltransferase</keyword>
<dbReference type="GO" id="GO:0016779">
    <property type="term" value="F:nucleotidyltransferase activity"/>
    <property type="evidence" value="ECO:0007669"/>
    <property type="project" value="UniProtKB-KW"/>
</dbReference>
<evidence type="ECO:0000256" key="4">
    <source>
        <dbReference type="ARBA" id="ARBA00022695"/>
    </source>
</evidence>
<dbReference type="GO" id="GO:0005524">
    <property type="term" value="F:ATP binding"/>
    <property type="evidence" value="ECO:0007669"/>
    <property type="project" value="UniProtKB-KW"/>
</dbReference>
<dbReference type="InterPro" id="IPR002934">
    <property type="entry name" value="Polymerase_NTP_transf_dom"/>
</dbReference>
<evidence type="ECO:0000256" key="2">
    <source>
        <dbReference type="ARBA" id="ARBA00022649"/>
    </source>
</evidence>
<dbReference type="PANTHER" id="PTHR33571">
    <property type="entry name" value="SSL8005 PROTEIN"/>
    <property type="match status" value="1"/>
</dbReference>
<sequence length="97" mass="10820">MNKKSVLERLSTLKMPLMAVGVSQLGLFGSTVRGENTRKSDIDILIDFSEGQETYFNFLNACNILQEAFGKIKLDVVTKKGLSPYIGETILNEVEYV</sequence>
<keyword evidence="2" id="KW-1277">Toxin-antitoxin system</keyword>
<keyword evidence="3" id="KW-0808">Transferase</keyword>
<evidence type="ECO:0000256" key="3">
    <source>
        <dbReference type="ARBA" id="ARBA00022679"/>
    </source>
</evidence>
<dbReference type="Pfam" id="PF01909">
    <property type="entry name" value="NTP_transf_2"/>
    <property type="match status" value="1"/>
</dbReference>
<evidence type="ECO:0000259" key="10">
    <source>
        <dbReference type="Pfam" id="PF01909"/>
    </source>
</evidence>
<evidence type="ECO:0000256" key="8">
    <source>
        <dbReference type="ARBA" id="ARBA00022842"/>
    </source>
</evidence>
<evidence type="ECO:0000256" key="9">
    <source>
        <dbReference type="ARBA" id="ARBA00038276"/>
    </source>
</evidence>
<dbReference type="EMBL" id="FRCJ01000002">
    <property type="protein sequence ID" value="SHM02872.1"/>
    <property type="molecule type" value="Genomic_DNA"/>
</dbReference>
<protein>
    <recommendedName>
        <fullName evidence="10">Polymerase nucleotidyl transferase domain-containing protein</fullName>
    </recommendedName>
</protein>
<keyword evidence="6" id="KW-0547">Nucleotide-binding</keyword>
<evidence type="ECO:0000313" key="11">
    <source>
        <dbReference type="EMBL" id="SHM02872.1"/>
    </source>
</evidence>
<dbReference type="AlphaFoldDB" id="A0A1M7FFI2"/>
<keyword evidence="8" id="KW-0460">Magnesium</keyword>
<dbReference type="Proteomes" id="UP000184280">
    <property type="component" value="Unassembled WGS sequence"/>
</dbReference>
<evidence type="ECO:0000256" key="6">
    <source>
        <dbReference type="ARBA" id="ARBA00022741"/>
    </source>
</evidence>
<gene>
    <name evidence="11" type="ORF">SAMN04488494_1151</name>
</gene>
<reference evidence="11 12" key="1">
    <citation type="submission" date="2016-11" db="EMBL/GenBank/DDBJ databases">
        <authorList>
            <person name="Jaros S."/>
            <person name="Januszkiewicz K."/>
            <person name="Wedrychowicz H."/>
        </authorList>
    </citation>
    <scope>NUCLEOTIDE SEQUENCE [LARGE SCALE GENOMIC DNA]</scope>
    <source>
        <strain evidence="11 12">BPI-34</strain>
    </source>
</reference>
<dbReference type="CDD" id="cd05403">
    <property type="entry name" value="NT_KNTase_like"/>
    <property type="match status" value="1"/>
</dbReference>
<dbReference type="SUPFAM" id="SSF81301">
    <property type="entry name" value="Nucleotidyltransferase"/>
    <property type="match status" value="1"/>
</dbReference>
<dbReference type="PANTHER" id="PTHR33571:SF14">
    <property type="entry name" value="PROTEIN ADENYLYLTRANSFERASE MJ0435-RELATED"/>
    <property type="match status" value="1"/>
</dbReference>
<dbReference type="GO" id="GO:0046872">
    <property type="term" value="F:metal ion binding"/>
    <property type="evidence" value="ECO:0007669"/>
    <property type="project" value="UniProtKB-KW"/>
</dbReference>
<comment type="similarity">
    <text evidence="9">Belongs to the MntA antitoxin family.</text>
</comment>
<keyword evidence="5" id="KW-0479">Metal-binding</keyword>
<dbReference type="RefSeq" id="WP_073044244.1">
    <property type="nucleotide sequence ID" value="NZ_FOLF01000010.1"/>
</dbReference>
<comment type="cofactor">
    <cofactor evidence="1">
        <name>Mg(2+)</name>
        <dbReference type="ChEBI" id="CHEBI:18420"/>
    </cofactor>
</comment>
<accession>A0A1M7FFI2</accession>
<dbReference type="Gene3D" id="3.30.460.10">
    <property type="entry name" value="Beta Polymerase, domain 2"/>
    <property type="match status" value="1"/>
</dbReference>